<dbReference type="Gene3D" id="3.40.50.300">
    <property type="entry name" value="P-loop containing nucleotide triphosphate hydrolases"/>
    <property type="match status" value="1"/>
</dbReference>
<feature type="binding site" evidence="4">
    <location>
        <position position="183"/>
    </location>
    <ligand>
        <name>GTP</name>
        <dbReference type="ChEBI" id="CHEBI:37565"/>
    </ligand>
</feature>
<protein>
    <recommendedName>
        <fullName evidence="3">Ribosome biogenesis GTPase A</fullName>
    </recommendedName>
</protein>
<comment type="function">
    <text evidence="3">Required for a late step of 50S ribosomal subunit assembly. Has GTPase activity.</text>
</comment>
<dbReference type="InterPro" id="IPR019991">
    <property type="entry name" value="GTP-bd_ribosome_bgen"/>
</dbReference>
<keyword evidence="1 3" id="KW-0547">Nucleotide-binding</keyword>
<dbReference type="InterPro" id="IPR016478">
    <property type="entry name" value="GTPase_MTG1"/>
</dbReference>
<dbReference type="AlphaFoldDB" id="A0A367QKN2"/>
<dbReference type="CDD" id="cd01856">
    <property type="entry name" value="YlqF"/>
    <property type="match status" value="1"/>
</dbReference>
<gene>
    <name evidence="6" type="ORF">A6770_02995</name>
</gene>
<accession>A0A367QKN2</accession>
<keyword evidence="7" id="KW-1185">Reference proteome</keyword>
<comment type="similarity">
    <text evidence="3">Belongs to the TRAFAC class YlqF/YawG GTPase family. MTG1 subfamily.</text>
</comment>
<dbReference type="NCBIfam" id="TIGR03596">
    <property type="entry name" value="GTPase_YlqF"/>
    <property type="match status" value="1"/>
</dbReference>
<dbReference type="GO" id="GO:0005737">
    <property type="term" value="C:cytoplasm"/>
    <property type="evidence" value="ECO:0007669"/>
    <property type="project" value="UniProtKB-SubCell"/>
</dbReference>
<sequence length="296" mass="33273">MAITNNYKLNLIQWYPGHIAKAEKNLKEQLSRVDVVMEVRDARIPLATHHPQIGEWVGSKTRVLVLNRLDMITPQVRSLWIDWFRSQGEVPYFTNAKQGQGVIAISKAAQAAGVELNQRRRDRGMLPRPVRAVVIGFPNVGKSALINRLLGRRVVESAARPGVTRSLRWVRISEQLELLDAPGVIPVKLENQDAALKLAICDDIGQASYDNQLVASAFVDLLNELQATASDLFPQLPLHSRYELDSTNHTGEAYLHALAEHRYKGDVERTARQLLTDFRKGMLGTLPLELPPSWDR</sequence>
<dbReference type="Pfam" id="PF01926">
    <property type="entry name" value="MMR_HSR1"/>
    <property type="match status" value="1"/>
</dbReference>
<feature type="binding site" evidence="4">
    <location>
        <begin position="67"/>
        <end position="70"/>
    </location>
    <ligand>
        <name>GTP</name>
        <dbReference type="ChEBI" id="CHEBI:37565"/>
    </ligand>
</feature>
<dbReference type="GO" id="GO:0006412">
    <property type="term" value="P:translation"/>
    <property type="evidence" value="ECO:0007669"/>
    <property type="project" value="TreeGrafter"/>
</dbReference>
<organism evidence="6 7">
    <name type="scientific">Nostoc minutum NIES-26</name>
    <dbReference type="NCBI Taxonomy" id="1844469"/>
    <lineage>
        <taxon>Bacteria</taxon>
        <taxon>Bacillati</taxon>
        <taxon>Cyanobacteriota</taxon>
        <taxon>Cyanophyceae</taxon>
        <taxon>Nostocales</taxon>
        <taxon>Nostocaceae</taxon>
        <taxon>Nostoc</taxon>
    </lineage>
</organism>
<keyword evidence="2 3" id="KW-0342">GTP-binding</keyword>
<keyword evidence="3" id="KW-0963">Cytoplasm</keyword>
<dbReference type="PIRSF" id="PIRSF006230">
    <property type="entry name" value="MG442"/>
    <property type="match status" value="1"/>
</dbReference>
<dbReference type="PRINTS" id="PR00326">
    <property type="entry name" value="GTP1OBG"/>
</dbReference>
<dbReference type="InterPro" id="IPR023179">
    <property type="entry name" value="GTP-bd_ortho_bundle_sf"/>
</dbReference>
<feature type="domain" description="G" evidence="5">
    <location>
        <begin position="132"/>
        <end position="189"/>
    </location>
</feature>
<name>A0A367QKN2_9NOSO</name>
<dbReference type="InterPro" id="IPR006073">
    <property type="entry name" value="GTP-bd"/>
</dbReference>
<proteinExistence type="inferred from homology"/>
<dbReference type="EMBL" id="LXQD01000317">
    <property type="protein sequence ID" value="RCJ24645.1"/>
    <property type="molecule type" value="Genomic_DNA"/>
</dbReference>
<dbReference type="Gene3D" id="1.10.1580.10">
    <property type="match status" value="1"/>
</dbReference>
<dbReference type="PANTHER" id="PTHR45782:SF5">
    <property type="entry name" value="DAR GTPASE 3, CHLOROPLASTIC"/>
    <property type="match status" value="1"/>
</dbReference>
<evidence type="ECO:0000259" key="5">
    <source>
        <dbReference type="Pfam" id="PF01926"/>
    </source>
</evidence>
<comment type="caution">
    <text evidence="6">The sequence shown here is derived from an EMBL/GenBank/DDBJ whole genome shotgun (WGS) entry which is preliminary data.</text>
</comment>
<evidence type="ECO:0000256" key="4">
    <source>
        <dbReference type="PIRSR" id="PIRSR006230-1"/>
    </source>
</evidence>
<dbReference type="FunFam" id="3.40.50.300:FF:001189">
    <property type="entry name" value="DAR GTPase 3 chloroplastic"/>
    <property type="match status" value="1"/>
</dbReference>
<evidence type="ECO:0000256" key="3">
    <source>
        <dbReference type="PIRNR" id="PIRNR006230"/>
    </source>
</evidence>
<dbReference type="Proteomes" id="UP000252107">
    <property type="component" value="Unassembled WGS sequence"/>
</dbReference>
<dbReference type="InterPro" id="IPR027417">
    <property type="entry name" value="P-loop_NTPase"/>
</dbReference>
<comment type="subcellular location">
    <subcellularLocation>
        <location evidence="3">Cytoplasm</location>
    </subcellularLocation>
</comment>
<dbReference type="SUPFAM" id="SSF52540">
    <property type="entry name" value="P-loop containing nucleoside triphosphate hydrolases"/>
    <property type="match status" value="1"/>
</dbReference>
<dbReference type="GO" id="GO:0003924">
    <property type="term" value="F:GTPase activity"/>
    <property type="evidence" value="ECO:0007669"/>
    <property type="project" value="TreeGrafter"/>
</dbReference>
<evidence type="ECO:0000313" key="6">
    <source>
        <dbReference type="EMBL" id="RCJ24645.1"/>
    </source>
</evidence>
<reference evidence="6" key="1">
    <citation type="submission" date="2016-04" db="EMBL/GenBank/DDBJ databases">
        <authorList>
            <person name="Tabuchi Yagui T.R."/>
        </authorList>
    </citation>
    <scope>NUCLEOTIDE SEQUENCE [LARGE SCALE GENOMIC DNA]</scope>
    <source>
        <strain evidence="6">NIES-26</strain>
    </source>
</reference>
<dbReference type="PANTHER" id="PTHR45782">
    <property type="entry name" value="MITOCHONDRIAL RIBOSOME-ASSOCIATED GTPASE 1"/>
    <property type="match status" value="1"/>
</dbReference>
<evidence type="ECO:0000256" key="1">
    <source>
        <dbReference type="ARBA" id="ARBA00022741"/>
    </source>
</evidence>
<evidence type="ECO:0000313" key="7">
    <source>
        <dbReference type="Proteomes" id="UP000252107"/>
    </source>
</evidence>
<evidence type="ECO:0000256" key="2">
    <source>
        <dbReference type="ARBA" id="ARBA00023134"/>
    </source>
</evidence>
<dbReference type="GO" id="GO:0005525">
    <property type="term" value="F:GTP binding"/>
    <property type="evidence" value="ECO:0007669"/>
    <property type="project" value="UniProtKB-KW"/>
</dbReference>